<dbReference type="Proteomes" id="UP000095284">
    <property type="component" value="Unplaced"/>
</dbReference>
<dbReference type="GO" id="GO:0003676">
    <property type="term" value="F:nucleic acid binding"/>
    <property type="evidence" value="ECO:0007669"/>
    <property type="project" value="InterPro"/>
</dbReference>
<dbReference type="InterPro" id="IPR036397">
    <property type="entry name" value="RNaseH_sf"/>
</dbReference>
<name>A0A1I7RM86_BURXY</name>
<accession>A0A1I7RM86</accession>
<organism evidence="1 2">
    <name type="scientific">Bursaphelenchus xylophilus</name>
    <name type="common">Pinewood nematode worm</name>
    <name type="synonym">Aphelenchoides xylophilus</name>
    <dbReference type="NCBI Taxonomy" id="6326"/>
    <lineage>
        <taxon>Eukaryota</taxon>
        <taxon>Metazoa</taxon>
        <taxon>Ecdysozoa</taxon>
        <taxon>Nematoda</taxon>
        <taxon>Chromadorea</taxon>
        <taxon>Rhabditida</taxon>
        <taxon>Tylenchina</taxon>
        <taxon>Tylenchomorpha</taxon>
        <taxon>Aphelenchoidea</taxon>
        <taxon>Aphelenchoididae</taxon>
        <taxon>Bursaphelenchus</taxon>
    </lineage>
</organism>
<evidence type="ECO:0000313" key="2">
    <source>
        <dbReference type="WBParaSite" id="BXY_0182100.1"/>
    </source>
</evidence>
<reference evidence="2" key="1">
    <citation type="submission" date="2016-11" db="UniProtKB">
        <authorList>
            <consortium name="WormBaseParasite"/>
        </authorList>
    </citation>
    <scope>IDENTIFICATION</scope>
</reference>
<dbReference type="Gene3D" id="3.30.420.10">
    <property type="entry name" value="Ribonuclease H-like superfamily/Ribonuclease H"/>
    <property type="match status" value="1"/>
</dbReference>
<dbReference type="eggNOG" id="ENOG502RWC8">
    <property type="taxonomic scope" value="Eukaryota"/>
</dbReference>
<sequence>MLRVVRHSDVIRASHEVVIPAGPGSLQCAAEICQGDLDRTVLLVKGQNHAVTETNSLEILQPNDTPDGFTHYTYNWHKIRREQRYLSHLNAGGGSLMTWGAFEETGVLSLDSASIQMNRQEYQEVFGKHLVPYWEPGYTLMQDNDRIHLSWSTKQFLEKQKIATLDLAACSFDLNLKDNVWGFLVRELHCKNRQYFTVAELKEALFQFWRNISQKSHQSIPSYLIDVI</sequence>
<dbReference type="WBParaSite" id="BXY_0182100.1">
    <property type="protein sequence ID" value="BXY_0182100.1"/>
    <property type="gene ID" value="BXY_0182100"/>
</dbReference>
<proteinExistence type="predicted"/>
<evidence type="ECO:0000313" key="1">
    <source>
        <dbReference type="Proteomes" id="UP000095284"/>
    </source>
</evidence>
<dbReference type="AlphaFoldDB" id="A0A1I7RM86"/>
<protein>
    <submittedName>
        <fullName evidence="2">DDE_3 domain-containing protein</fullName>
    </submittedName>
</protein>